<feature type="region of interest" description="Disordered" evidence="1">
    <location>
        <begin position="16"/>
        <end position="43"/>
    </location>
</feature>
<organism evidence="2 3">
    <name type="scientific">Gulo gulo</name>
    <name type="common">Wolverine</name>
    <name type="synonym">Gluton</name>
    <dbReference type="NCBI Taxonomy" id="48420"/>
    <lineage>
        <taxon>Eukaryota</taxon>
        <taxon>Metazoa</taxon>
        <taxon>Chordata</taxon>
        <taxon>Craniata</taxon>
        <taxon>Vertebrata</taxon>
        <taxon>Euteleostomi</taxon>
        <taxon>Mammalia</taxon>
        <taxon>Eutheria</taxon>
        <taxon>Laurasiatheria</taxon>
        <taxon>Carnivora</taxon>
        <taxon>Caniformia</taxon>
        <taxon>Musteloidea</taxon>
        <taxon>Mustelidae</taxon>
        <taxon>Guloninae</taxon>
        <taxon>Gulo</taxon>
    </lineage>
</organism>
<feature type="compositionally biased region" description="Polar residues" evidence="1">
    <location>
        <begin position="25"/>
        <end position="35"/>
    </location>
</feature>
<dbReference type="EMBL" id="CYRY02046075">
    <property type="protein sequence ID" value="VCX41674.1"/>
    <property type="molecule type" value="Genomic_DNA"/>
</dbReference>
<reference evidence="2 3" key="1">
    <citation type="submission" date="2018-10" db="EMBL/GenBank/DDBJ databases">
        <authorList>
            <person name="Ekblom R."/>
            <person name="Jareborg N."/>
        </authorList>
    </citation>
    <scope>NUCLEOTIDE SEQUENCE [LARGE SCALE GENOMIC DNA]</scope>
    <source>
        <tissue evidence="2">Muscle</tissue>
    </source>
</reference>
<keyword evidence="3" id="KW-1185">Reference proteome</keyword>
<dbReference type="AlphaFoldDB" id="A0A9X9MC07"/>
<sequence length="43" mass="5067">MQHKICGEGICLLDQRHKGKETQSERTVQMPTKTQNHYKKNLQ</sequence>
<evidence type="ECO:0000313" key="2">
    <source>
        <dbReference type="EMBL" id="VCX41674.1"/>
    </source>
</evidence>
<proteinExistence type="predicted"/>
<protein>
    <submittedName>
        <fullName evidence="2">Uncharacterized protein</fullName>
    </submittedName>
</protein>
<evidence type="ECO:0000313" key="3">
    <source>
        <dbReference type="Proteomes" id="UP000269945"/>
    </source>
</evidence>
<accession>A0A9X9MC07</accession>
<comment type="caution">
    <text evidence="2">The sequence shown here is derived from an EMBL/GenBank/DDBJ whole genome shotgun (WGS) entry which is preliminary data.</text>
</comment>
<gene>
    <name evidence="2" type="ORF">BN2614_LOCUS1</name>
</gene>
<dbReference type="Proteomes" id="UP000269945">
    <property type="component" value="Unassembled WGS sequence"/>
</dbReference>
<evidence type="ECO:0000256" key="1">
    <source>
        <dbReference type="SAM" id="MobiDB-lite"/>
    </source>
</evidence>
<name>A0A9X9MC07_GULGU</name>